<dbReference type="STRING" id="490.A6J88_10540"/>
<evidence type="ECO:0000313" key="3">
    <source>
        <dbReference type="EMBL" id="EET45345.1"/>
    </source>
</evidence>
<feature type="region of interest" description="Disordered" evidence="1">
    <location>
        <begin position="37"/>
        <end position="118"/>
    </location>
</feature>
<keyword evidence="4" id="KW-1185">Reference proteome</keyword>
<name>C6M381_NEISI</name>
<dbReference type="Proteomes" id="UP000005365">
    <property type="component" value="Unassembled WGS sequence"/>
</dbReference>
<evidence type="ECO:0000313" key="4">
    <source>
        <dbReference type="Proteomes" id="UP000005365"/>
    </source>
</evidence>
<comment type="caution">
    <text evidence="3">The sequence shown here is derived from an EMBL/GenBank/DDBJ whole genome shotgun (WGS) entry which is preliminary data.</text>
</comment>
<evidence type="ECO:0000256" key="1">
    <source>
        <dbReference type="SAM" id="MobiDB-lite"/>
    </source>
</evidence>
<organism evidence="3 4">
    <name type="scientific">Neisseria sicca ATCC 29256</name>
    <dbReference type="NCBI Taxonomy" id="547045"/>
    <lineage>
        <taxon>Bacteria</taxon>
        <taxon>Pseudomonadati</taxon>
        <taxon>Pseudomonadota</taxon>
        <taxon>Betaproteobacteria</taxon>
        <taxon>Neisseriales</taxon>
        <taxon>Neisseriaceae</taxon>
        <taxon>Neisseria</taxon>
    </lineage>
</organism>
<accession>C6M381</accession>
<evidence type="ECO:0008006" key="5">
    <source>
        <dbReference type="Google" id="ProtNLM"/>
    </source>
</evidence>
<evidence type="ECO:0000256" key="2">
    <source>
        <dbReference type="SAM" id="SignalP"/>
    </source>
</evidence>
<keyword evidence="2" id="KW-0732">Signal</keyword>
<feature type="compositionally biased region" description="Low complexity" evidence="1">
    <location>
        <begin position="60"/>
        <end position="79"/>
    </location>
</feature>
<reference evidence="3" key="1">
    <citation type="submission" date="2009-07" db="EMBL/GenBank/DDBJ databases">
        <authorList>
            <person name="Weinstock G."/>
            <person name="Sodergren E."/>
            <person name="Clifton S."/>
            <person name="Fulton L."/>
            <person name="Fulton B."/>
            <person name="Courtney L."/>
            <person name="Fronick C."/>
            <person name="Harrison M."/>
            <person name="Strong C."/>
            <person name="Farmer C."/>
            <person name="Delahaunty K."/>
            <person name="Markovic C."/>
            <person name="Hall O."/>
            <person name="Minx P."/>
            <person name="Tomlinson C."/>
            <person name="Mitreva M."/>
            <person name="Nelson J."/>
            <person name="Hou S."/>
            <person name="Wollam A."/>
            <person name="Pepin K.H."/>
            <person name="Johnson M."/>
            <person name="Bhonagiri V."/>
            <person name="Nash W.E."/>
            <person name="Warren W."/>
            <person name="Chinwalla A."/>
            <person name="Mardis E.R."/>
            <person name="Wilson R.K."/>
        </authorList>
    </citation>
    <scope>NUCLEOTIDE SEQUENCE [LARGE SCALE GENOMIC DNA]</scope>
    <source>
        <strain evidence="3">ATCC 29256</strain>
    </source>
</reference>
<gene>
    <name evidence="3" type="ORF">NEISICOT_00972</name>
</gene>
<feature type="compositionally biased region" description="Basic and acidic residues" evidence="1">
    <location>
        <begin position="106"/>
        <end position="118"/>
    </location>
</feature>
<dbReference type="eggNOG" id="ENOG5033591">
    <property type="taxonomic scope" value="Bacteria"/>
</dbReference>
<dbReference type="EMBL" id="ACKO02000004">
    <property type="protein sequence ID" value="EET45345.1"/>
    <property type="molecule type" value="Genomic_DNA"/>
</dbReference>
<protein>
    <recommendedName>
        <fullName evidence="5">DUF4124 domain-containing protein</fullName>
    </recommendedName>
</protein>
<sequence length="158" mass="16852">MKGIRMNKLILSTLLLAFSFVATASPVFECIDTSGRKTYTQTGGKNCKPGNIGRPSVYTSAAPSAHSASANAASRNAPSEQMPPPPAGAMPGSSSAQDELAQAQKNLEEGKQVRYGNERNYARYQERIKGLENQVKAAQERVNAANSMGGEGEMMPEQ</sequence>
<proteinExistence type="predicted"/>
<dbReference type="AlphaFoldDB" id="C6M381"/>
<feature type="signal peptide" evidence="2">
    <location>
        <begin position="1"/>
        <end position="24"/>
    </location>
</feature>
<feature type="chain" id="PRO_5002968860" description="DUF4124 domain-containing protein" evidence="2">
    <location>
        <begin position="25"/>
        <end position="158"/>
    </location>
</feature>